<gene>
    <name evidence="1" type="ORF">TTHERM_001192479</name>
</gene>
<dbReference type="RefSeq" id="XP_012652445.1">
    <property type="nucleotide sequence ID" value="XM_012796991.1"/>
</dbReference>
<dbReference type="AlphaFoldDB" id="W7XIX8"/>
<dbReference type="GeneID" id="24441889"/>
<dbReference type="Proteomes" id="UP000009168">
    <property type="component" value="Unassembled WGS sequence"/>
</dbReference>
<sequence>MKDISSKSKQNIIRSLIKKSNNFLENFKIDNQKSLVNSSNMNQSCLTPSKQNANVIRRNFSFNNNNLKQNEENQVQRVQIPSNTDEKFVRYEDKIQINSQNLQQYLLREQESILNIQKTSKRFPSDVMHQNNITSSQSQIQQAALQQTGKIPIKTQQL</sequence>
<evidence type="ECO:0000313" key="2">
    <source>
        <dbReference type="Proteomes" id="UP000009168"/>
    </source>
</evidence>
<dbReference type="KEGG" id="tet:TTHERM_001192479"/>
<keyword evidence="2" id="KW-1185">Reference proteome</keyword>
<reference evidence="2" key="1">
    <citation type="journal article" date="2006" name="PLoS Biol.">
        <title>Macronuclear genome sequence of the ciliate Tetrahymena thermophila, a model eukaryote.</title>
        <authorList>
            <person name="Eisen J.A."/>
            <person name="Coyne R.S."/>
            <person name="Wu M."/>
            <person name="Wu D."/>
            <person name="Thiagarajan M."/>
            <person name="Wortman J.R."/>
            <person name="Badger J.H."/>
            <person name="Ren Q."/>
            <person name="Amedeo P."/>
            <person name="Jones K.M."/>
            <person name="Tallon L.J."/>
            <person name="Delcher A.L."/>
            <person name="Salzberg S.L."/>
            <person name="Silva J.C."/>
            <person name="Haas B.J."/>
            <person name="Majoros W.H."/>
            <person name="Farzad M."/>
            <person name="Carlton J.M."/>
            <person name="Smith R.K. Jr."/>
            <person name="Garg J."/>
            <person name="Pearlman R.E."/>
            <person name="Karrer K.M."/>
            <person name="Sun L."/>
            <person name="Manning G."/>
            <person name="Elde N.C."/>
            <person name="Turkewitz A.P."/>
            <person name="Asai D.J."/>
            <person name="Wilkes D.E."/>
            <person name="Wang Y."/>
            <person name="Cai H."/>
            <person name="Collins K."/>
            <person name="Stewart B.A."/>
            <person name="Lee S.R."/>
            <person name="Wilamowska K."/>
            <person name="Weinberg Z."/>
            <person name="Ruzzo W.L."/>
            <person name="Wloga D."/>
            <person name="Gaertig J."/>
            <person name="Frankel J."/>
            <person name="Tsao C.-C."/>
            <person name="Gorovsky M.A."/>
            <person name="Keeling P.J."/>
            <person name="Waller R.F."/>
            <person name="Patron N.J."/>
            <person name="Cherry J.M."/>
            <person name="Stover N.A."/>
            <person name="Krieger C.J."/>
            <person name="del Toro C."/>
            <person name="Ryder H.F."/>
            <person name="Williamson S.C."/>
            <person name="Barbeau R.A."/>
            <person name="Hamilton E.P."/>
            <person name="Orias E."/>
        </authorList>
    </citation>
    <scope>NUCLEOTIDE SEQUENCE [LARGE SCALE GENOMIC DNA]</scope>
    <source>
        <strain evidence="2">SB210</strain>
    </source>
</reference>
<evidence type="ECO:0000313" key="1">
    <source>
        <dbReference type="EMBL" id="EWS75021.1"/>
    </source>
</evidence>
<dbReference type="InParanoid" id="W7XIX8"/>
<accession>W7XIX8</accession>
<protein>
    <submittedName>
        <fullName evidence="1">Uncharacterized protein</fullName>
    </submittedName>
</protein>
<name>W7XIX8_TETTS</name>
<proteinExistence type="predicted"/>
<organism evidence="1 2">
    <name type="scientific">Tetrahymena thermophila (strain SB210)</name>
    <dbReference type="NCBI Taxonomy" id="312017"/>
    <lineage>
        <taxon>Eukaryota</taxon>
        <taxon>Sar</taxon>
        <taxon>Alveolata</taxon>
        <taxon>Ciliophora</taxon>
        <taxon>Intramacronucleata</taxon>
        <taxon>Oligohymenophorea</taxon>
        <taxon>Hymenostomatida</taxon>
        <taxon>Tetrahymenina</taxon>
        <taxon>Tetrahymenidae</taxon>
        <taxon>Tetrahymena</taxon>
    </lineage>
</organism>
<dbReference type="EMBL" id="GG662728">
    <property type="protein sequence ID" value="EWS75021.1"/>
    <property type="molecule type" value="Genomic_DNA"/>
</dbReference>